<dbReference type="InterPro" id="IPR025337">
    <property type="entry name" value="Questin_oxidase-like"/>
</dbReference>
<dbReference type="Proteomes" id="UP000234343">
    <property type="component" value="Plasmid pLA01-117_113k"/>
</dbReference>
<accession>A0A2H5FRN1</accession>
<dbReference type="KEGG" id="lsh:CAB17_19890"/>
<dbReference type="GO" id="GO:0016491">
    <property type="term" value="F:oxidoreductase activity"/>
    <property type="evidence" value="ECO:0007669"/>
    <property type="project" value="UniProtKB-KW"/>
</dbReference>
<evidence type="ECO:0000256" key="1">
    <source>
        <dbReference type="ARBA" id="ARBA00023002"/>
    </source>
</evidence>
<dbReference type="AlphaFoldDB" id="A0A2H5FRN1"/>
<geneLocation type="plasmid" evidence="3">
    <name>pLA01-117_113k</name>
</geneLocation>
<keyword evidence="1" id="KW-0560">Oxidoreductase</keyword>
<reference evidence="2 3" key="1">
    <citation type="submission" date="2017-12" db="EMBL/GenBank/DDBJ databases">
        <title>Legionella sainthelensi LA01-117, whole genome sequence of a clinical isolate from New Zealand.</title>
        <authorList>
            <person name="Cree S.L."/>
            <person name="Slow S."/>
            <person name="Kennedy M.A."/>
            <person name="Murdoch D.R."/>
            <person name="Biggs P.J."/>
            <person name="Anderson T."/>
        </authorList>
    </citation>
    <scope>NUCLEOTIDE SEQUENCE [LARGE SCALE GENOMIC DNA]</scope>
    <source>
        <strain evidence="2 3">LA01-117</strain>
        <plasmid evidence="3">pLA01-117_113k</plasmid>
    </source>
</reference>
<evidence type="ECO:0000313" key="3">
    <source>
        <dbReference type="Proteomes" id="UP000234343"/>
    </source>
</evidence>
<proteinExistence type="predicted"/>
<organism evidence="2 3">
    <name type="scientific">Legionella sainthelensi</name>
    <dbReference type="NCBI Taxonomy" id="28087"/>
    <lineage>
        <taxon>Bacteria</taxon>
        <taxon>Pseudomonadati</taxon>
        <taxon>Pseudomonadota</taxon>
        <taxon>Gammaproteobacteria</taxon>
        <taxon>Legionellales</taxon>
        <taxon>Legionellaceae</taxon>
        <taxon>Legionella</taxon>
    </lineage>
</organism>
<dbReference type="PANTHER" id="PTHR35870">
    <property type="entry name" value="PROTEIN, PUTATIVE (AFU_ORTHOLOGUE AFUA_5G03330)-RELATED"/>
    <property type="match status" value="1"/>
</dbReference>
<name>A0A2H5FRN1_9GAMM</name>
<keyword evidence="2" id="KW-0614">Plasmid</keyword>
<evidence type="ECO:0000313" key="2">
    <source>
        <dbReference type="EMBL" id="AUH74209.1"/>
    </source>
</evidence>
<gene>
    <name evidence="2" type="ORF">CAB17_19890</name>
</gene>
<sequence>MMQQKTSCLDLNVKGAFQHAHSCDNQHNRDLVIKLIQKDADHHHLFFNDEKFHNHLVHQLLADYSLGAELLRLEKAYHDNAVYQRERRPLKSNFVWNSLNCLGNEDYYTSYVNFFQEEIQKRGSKRCIEHYIFEQDSRLGLYSRFLSGVYHPLIHLGYGIEFNHPLMLA</sequence>
<dbReference type="Pfam" id="PF14027">
    <property type="entry name" value="Questin_oxidase"/>
    <property type="match status" value="1"/>
</dbReference>
<dbReference type="PANTHER" id="PTHR35870:SF1">
    <property type="entry name" value="PROTEIN, PUTATIVE (AFU_ORTHOLOGUE AFUA_5G03330)-RELATED"/>
    <property type="match status" value="1"/>
</dbReference>
<protein>
    <submittedName>
        <fullName evidence="2">Uncharacterized protein</fullName>
    </submittedName>
</protein>
<keyword evidence="3" id="KW-1185">Reference proteome</keyword>
<dbReference type="EMBL" id="CP025493">
    <property type="protein sequence ID" value="AUH74209.1"/>
    <property type="molecule type" value="Genomic_DNA"/>
</dbReference>